<dbReference type="AlphaFoldDB" id="A0AA38F788"/>
<evidence type="ECO:0000256" key="1">
    <source>
        <dbReference type="SAM" id="MobiDB-lite"/>
    </source>
</evidence>
<name>A0AA38F788_TAXCH</name>
<keyword evidence="3" id="KW-1185">Reference proteome</keyword>
<organism evidence="2 3">
    <name type="scientific">Taxus chinensis</name>
    <name type="common">Chinese yew</name>
    <name type="synonym">Taxus wallichiana var. chinensis</name>
    <dbReference type="NCBI Taxonomy" id="29808"/>
    <lineage>
        <taxon>Eukaryota</taxon>
        <taxon>Viridiplantae</taxon>
        <taxon>Streptophyta</taxon>
        <taxon>Embryophyta</taxon>
        <taxon>Tracheophyta</taxon>
        <taxon>Spermatophyta</taxon>
        <taxon>Pinopsida</taxon>
        <taxon>Pinidae</taxon>
        <taxon>Conifers II</taxon>
        <taxon>Cupressales</taxon>
        <taxon>Taxaceae</taxon>
        <taxon>Taxus</taxon>
    </lineage>
</organism>
<dbReference type="EMBL" id="JAHRHJ020003606">
    <property type="protein sequence ID" value="KAH9291445.1"/>
    <property type="molecule type" value="Genomic_DNA"/>
</dbReference>
<sequence>ENANWWKNALPEHLRFDPLNIPIAEKEDMLESVPETPLNELKNHANKESSGEETQSIGITETRKFTADKENIPRSPCSYNTFQPIKDSEVLIPLHKSADEWIT</sequence>
<feature type="compositionally biased region" description="Basic and acidic residues" evidence="1">
    <location>
        <begin position="41"/>
        <end position="50"/>
    </location>
</feature>
<evidence type="ECO:0000313" key="2">
    <source>
        <dbReference type="EMBL" id="KAH9291445.1"/>
    </source>
</evidence>
<dbReference type="Proteomes" id="UP000824469">
    <property type="component" value="Unassembled WGS sequence"/>
</dbReference>
<protein>
    <submittedName>
        <fullName evidence="2">Uncharacterized protein</fullName>
    </submittedName>
</protein>
<feature type="region of interest" description="Disordered" evidence="1">
    <location>
        <begin position="41"/>
        <end position="62"/>
    </location>
</feature>
<proteinExistence type="predicted"/>
<accession>A0AA38F788</accession>
<evidence type="ECO:0000313" key="3">
    <source>
        <dbReference type="Proteomes" id="UP000824469"/>
    </source>
</evidence>
<reference evidence="2 3" key="1">
    <citation type="journal article" date="2021" name="Nat. Plants">
        <title>The Taxus genome provides insights into paclitaxel biosynthesis.</title>
        <authorList>
            <person name="Xiong X."/>
            <person name="Gou J."/>
            <person name="Liao Q."/>
            <person name="Li Y."/>
            <person name="Zhou Q."/>
            <person name="Bi G."/>
            <person name="Li C."/>
            <person name="Du R."/>
            <person name="Wang X."/>
            <person name="Sun T."/>
            <person name="Guo L."/>
            <person name="Liang H."/>
            <person name="Lu P."/>
            <person name="Wu Y."/>
            <person name="Zhang Z."/>
            <person name="Ro D.K."/>
            <person name="Shang Y."/>
            <person name="Huang S."/>
            <person name="Yan J."/>
        </authorList>
    </citation>
    <scope>NUCLEOTIDE SEQUENCE [LARGE SCALE GENOMIC DNA]</scope>
    <source>
        <strain evidence="2">Ta-2019</strain>
    </source>
</reference>
<feature type="non-terminal residue" evidence="2">
    <location>
        <position position="103"/>
    </location>
</feature>
<comment type="caution">
    <text evidence="2">The sequence shown here is derived from an EMBL/GenBank/DDBJ whole genome shotgun (WGS) entry which is preliminary data.</text>
</comment>
<gene>
    <name evidence="2" type="ORF">KI387_043366</name>
</gene>
<feature type="non-terminal residue" evidence="2">
    <location>
        <position position="1"/>
    </location>
</feature>